<proteinExistence type="inferred from homology"/>
<dbReference type="GO" id="GO:0045944">
    <property type="term" value="P:positive regulation of transcription by RNA polymerase II"/>
    <property type="evidence" value="ECO:0007669"/>
    <property type="project" value="TreeGrafter"/>
</dbReference>
<comment type="caution">
    <text evidence="14">The sequence shown here is derived from an EMBL/GenBank/DDBJ whole genome shotgun (WGS) entry which is preliminary data.</text>
</comment>
<dbReference type="InterPro" id="IPR040175">
    <property type="entry name" value="TET1/2/3"/>
</dbReference>
<feature type="compositionally biased region" description="Polar residues" evidence="12">
    <location>
        <begin position="178"/>
        <end position="191"/>
    </location>
</feature>
<feature type="region of interest" description="Disordered" evidence="12">
    <location>
        <begin position="235"/>
        <end position="403"/>
    </location>
</feature>
<evidence type="ECO:0000256" key="7">
    <source>
        <dbReference type="ARBA" id="ARBA00023002"/>
    </source>
</evidence>
<evidence type="ECO:0000256" key="6">
    <source>
        <dbReference type="ARBA" id="ARBA00022964"/>
    </source>
</evidence>
<dbReference type="GO" id="GO:0040029">
    <property type="term" value="P:epigenetic regulation of gene expression"/>
    <property type="evidence" value="ECO:0007669"/>
    <property type="project" value="InterPro"/>
</dbReference>
<comment type="catalytic activity">
    <reaction evidence="9 11">
        <text>a 5-formyl-2'-deoxycytidine in DNA + 2-oxoglutarate + O2 = a 5-carboxyl-2'-deoxycytidine in DNA + succinate + CO2 + H(+)</text>
        <dbReference type="Rhea" id="RHEA:53832"/>
        <dbReference type="Rhea" id="RHEA-COMP:13656"/>
        <dbReference type="Rhea" id="RHEA-COMP:13657"/>
        <dbReference type="ChEBI" id="CHEBI:15378"/>
        <dbReference type="ChEBI" id="CHEBI:15379"/>
        <dbReference type="ChEBI" id="CHEBI:16526"/>
        <dbReference type="ChEBI" id="CHEBI:16810"/>
        <dbReference type="ChEBI" id="CHEBI:30031"/>
        <dbReference type="ChEBI" id="CHEBI:137731"/>
        <dbReference type="ChEBI" id="CHEBI:137732"/>
        <dbReference type="EC" id="1.14.11.80"/>
    </reaction>
</comment>
<feature type="compositionally biased region" description="Low complexity" evidence="12">
    <location>
        <begin position="617"/>
        <end position="635"/>
    </location>
</feature>
<dbReference type="InterPro" id="IPR024779">
    <property type="entry name" value="2OGFeDO_JBP1/TET_oxygenase_dom"/>
</dbReference>
<dbReference type="GO" id="GO:0141166">
    <property type="term" value="P:chromosomal 5-methylcytosine DNA demethylation pathway"/>
    <property type="evidence" value="ECO:0007669"/>
    <property type="project" value="UniProtKB-UniRule"/>
</dbReference>
<organism evidence="14 15">
    <name type="scientific">Dimorphilus gyrociliatus</name>
    <dbReference type="NCBI Taxonomy" id="2664684"/>
    <lineage>
        <taxon>Eukaryota</taxon>
        <taxon>Metazoa</taxon>
        <taxon>Spiralia</taxon>
        <taxon>Lophotrochozoa</taxon>
        <taxon>Annelida</taxon>
        <taxon>Polychaeta</taxon>
        <taxon>Polychaeta incertae sedis</taxon>
        <taxon>Dinophilidae</taxon>
        <taxon>Dimorphilus</taxon>
    </lineage>
</organism>
<comment type="function">
    <text evidence="11">Dioxygenase that catalyzes the conversion of the modified genomic base 5-methylcytosine (5mC) into 5-hydroxymethylcytosine (5hmC) and plays a key role in epigenetic chromatin reprogramming during embryonic development.</text>
</comment>
<feature type="region of interest" description="Disordered" evidence="12">
    <location>
        <begin position="676"/>
        <end position="698"/>
    </location>
</feature>
<feature type="compositionally biased region" description="Basic residues" evidence="12">
    <location>
        <begin position="501"/>
        <end position="513"/>
    </location>
</feature>
<evidence type="ECO:0000256" key="2">
    <source>
        <dbReference type="ARBA" id="ARBA00007502"/>
    </source>
</evidence>
<reference evidence="14 15" key="1">
    <citation type="submission" date="2020-08" db="EMBL/GenBank/DDBJ databases">
        <authorList>
            <person name="Hejnol A."/>
        </authorList>
    </citation>
    <scope>NUCLEOTIDE SEQUENCE [LARGE SCALE GENOMIC DNA]</scope>
</reference>
<evidence type="ECO:0000256" key="11">
    <source>
        <dbReference type="RuleBase" id="RU367064"/>
    </source>
</evidence>
<dbReference type="EC" id="1.14.11.80" evidence="11"/>
<dbReference type="OrthoDB" id="8854879at2759"/>
<comment type="similarity">
    <text evidence="2 11">Belongs to the TET family.</text>
</comment>
<dbReference type="PANTHER" id="PTHR23358:SF6">
    <property type="entry name" value="METHYLCYTOSINE DIOXYGENASE TET"/>
    <property type="match status" value="1"/>
</dbReference>
<evidence type="ECO:0000256" key="4">
    <source>
        <dbReference type="ARBA" id="ARBA00022723"/>
    </source>
</evidence>
<feature type="compositionally biased region" description="Polar residues" evidence="12">
    <location>
        <begin position="577"/>
        <end position="586"/>
    </location>
</feature>
<feature type="compositionally biased region" description="Polar residues" evidence="12">
    <location>
        <begin position="138"/>
        <end position="150"/>
    </location>
</feature>
<evidence type="ECO:0000256" key="8">
    <source>
        <dbReference type="ARBA" id="ARBA00023004"/>
    </source>
</evidence>
<feature type="compositionally biased region" description="Pro residues" evidence="12">
    <location>
        <begin position="680"/>
        <end position="689"/>
    </location>
</feature>
<keyword evidence="15" id="KW-1185">Reference proteome</keyword>
<comment type="catalytic activity">
    <reaction evidence="11">
        <text>a 5-methyl-2'-deoxycytidine in DNA + 2-oxoglutarate + O2 = a 5-hydroxymethyl-2'-deoxycytidine in DNA + succinate + CO2</text>
        <dbReference type="Rhea" id="RHEA:52636"/>
        <dbReference type="Rhea" id="RHEA-COMP:11370"/>
        <dbReference type="Rhea" id="RHEA-COMP:13315"/>
        <dbReference type="ChEBI" id="CHEBI:15379"/>
        <dbReference type="ChEBI" id="CHEBI:16526"/>
        <dbReference type="ChEBI" id="CHEBI:16810"/>
        <dbReference type="ChEBI" id="CHEBI:30031"/>
        <dbReference type="ChEBI" id="CHEBI:85454"/>
        <dbReference type="ChEBI" id="CHEBI:136731"/>
        <dbReference type="EC" id="1.14.11.80"/>
    </reaction>
</comment>
<keyword evidence="5 11" id="KW-0862">Zinc</keyword>
<dbReference type="GO" id="GO:0005634">
    <property type="term" value="C:nucleus"/>
    <property type="evidence" value="ECO:0007669"/>
    <property type="project" value="UniProtKB-UniRule"/>
</dbReference>
<dbReference type="GO" id="GO:0005694">
    <property type="term" value="C:chromosome"/>
    <property type="evidence" value="ECO:0007669"/>
    <property type="project" value="UniProtKB-SubCell"/>
</dbReference>
<feature type="compositionally biased region" description="Basic and acidic residues" evidence="12">
    <location>
        <begin position="1289"/>
        <end position="1308"/>
    </location>
</feature>
<dbReference type="Pfam" id="PF12851">
    <property type="entry name" value="Tet_JBP"/>
    <property type="match status" value="1"/>
</dbReference>
<dbReference type="CDD" id="cd18892">
    <property type="entry name" value="TET"/>
    <property type="match status" value="1"/>
</dbReference>
<keyword evidence="3" id="KW-0158">Chromosome</keyword>
<dbReference type="Proteomes" id="UP000549394">
    <property type="component" value="Unassembled WGS sequence"/>
</dbReference>
<feature type="compositionally biased region" description="Acidic residues" evidence="12">
    <location>
        <begin position="352"/>
        <end position="361"/>
    </location>
</feature>
<gene>
    <name evidence="14" type="ORF">DGYR_LOCUS11414</name>
</gene>
<feature type="compositionally biased region" description="Basic and acidic residues" evidence="12">
    <location>
        <begin position="275"/>
        <end position="289"/>
    </location>
</feature>
<feature type="domain" description="Methylcytosine dioxygenase TET1-3 oxygenase" evidence="13">
    <location>
        <begin position="1114"/>
        <end position="1467"/>
    </location>
</feature>
<feature type="compositionally biased region" description="Low complexity" evidence="12">
    <location>
        <begin position="587"/>
        <end position="598"/>
    </location>
</feature>
<feature type="compositionally biased region" description="Basic and acidic residues" evidence="12">
    <location>
        <begin position="514"/>
        <end position="526"/>
    </location>
</feature>
<evidence type="ECO:0000313" key="14">
    <source>
        <dbReference type="EMBL" id="CAD5123778.1"/>
    </source>
</evidence>
<keyword evidence="8 11" id="KW-0408">Iron</keyword>
<sequence>MDRQSGKKKQLEEKSTEDNSSDAFYRQLILAQNAAFAHGAYITQSPFMAPELAVAYSMLDPVYASYSAMMANPWNIAGLCASAATTTSTTTTTAVSSSSSGFLEAYSQISTKKKSSSPKAKILTVPTINDESKRDEATATSGSDQNVSNDKPNKRKRKSSPVRRVKAVSSSKHDDSATLKTNYSSLPSNNKAVKKQSSRPSLSECLAKMTTCVAASGHNLWSGASAVNNTEGVLDLSSKPQESDDCQNSESLETQKTLNISEQTENDSDSLNSGKGEEIQSREQVEIESKNTANGPTEEGNEDNNNDKDDAEKDCQVNDNIEEKLPSCESQTHETVECDKGEKLNLETSLETNDDNYDPEMEEKVKEEEETLLKEDENLSQNNKDIAEVTDNETEKNCTYEEVESESTLIKEKSIELTPVESTIIVDKEKEDTEVCKESSAPKKDMSKKQSNEIVKDISSLEQNYNLETHDKKEQVRESIAAKNCGEGNLILNITEPVIVKKKKKKKKRKHHKHEESNGEEKKASIVLKLPKEKIFKNDPYAFDEDDEHTPTVQPLTRPIHRNGTIHSRRQREELKTSVSESNETLAVSSSSVTTTASHSQCGPNHTKESSLPCYPATTTTTTTTTTTAATTTTNLEEELDDNKLLASINDILTDSERKQQLQNDLKSFSEVLEQLQQQHPPPVTPPNTAPSSSFPYTYSQQPTVTYQSSYKTSNYTNNENSGYYNTYPSGAAPFPSEMNCPRRDAYYGQDTHQNFQYNTSSSYTGAYGTNYNNYPSSVLPQQQIAYQGTSHRMGAGSGAEQGSIQPIRSAYYPQSPGSTSHISQHQQYFHPPNVRNSNSMYNGNQQSLLPQPSTNLRPQGTAVRAKTCLPLPTPPPSTQVYNESKLGTACSLQTSTELSSKVQSTSPISSGTSSTSVSPDKNECSDAPATPVNEESDLVERLRSNTQEEVPSCNCLGSNTVYDERVEGPFYTHLGAAQSIAGIRKLFEERTGLTGNAIRIEKIIYSGKEGKGTQGCPVSKWIIRRSSIEEKVLIIARPRVGHTCPQAVITVNIVVWEGVPSQQADELYDYLRQLLPVYGLQTDRRCGSNEQKTCACQGWKDDVGGASFSFGCSWSMYYNGCKFARSQQPRKFRLKNESHETQLEHALQSLASHLSPIYKQVAPDSFRNQTQFEKDGLDCRLGLDSGRPFSGVTACIDYCSHAHRDNHNMNNGSTVVVTLTKHRGLGKGPDEQLHVHPLCILDPTAEDGTRESRLQQERDGSVNTLTKFEQIVRIRSTPTPCKKKRKLQQQEEKRKRGGDMPKKKAPTKAELEQRMRMAHNLQMQMSSSGTGAQNFQSPSLVTANNPDYNNPYTQMSCGSGIFPQNSDGMDNRRWWNGSKTGDINREDSLRWCEDFNTTEGDQSGHEEISYNEHLFLDENIGGVALALGHGSVLLECAKREMHSTTAIREPNRFHPTRISLVFYQHKNMNYARHGELQYQQKSEMWKKRREQQQQQQQQQANELNACKRNKSQTEQMANSIVRQSAEHCVVQSASHIPRAPISHPPTLMNLHRQQNWNSAPPNAYGFWH</sequence>
<protein>
    <recommendedName>
        <fullName evidence="11">Methylcytosine dioxygenase TET</fullName>
        <ecNumber evidence="11">1.14.11.80</ecNumber>
    </recommendedName>
</protein>
<evidence type="ECO:0000256" key="10">
    <source>
        <dbReference type="ARBA" id="ARBA00049431"/>
    </source>
</evidence>
<keyword evidence="7 11" id="KW-0560">Oxidoreductase</keyword>
<dbReference type="GO" id="GO:0008270">
    <property type="term" value="F:zinc ion binding"/>
    <property type="evidence" value="ECO:0007669"/>
    <property type="project" value="UniProtKB-UniRule"/>
</dbReference>
<feature type="region of interest" description="Disordered" evidence="12">
    <location>
        <begin position="1274"/>
        <end position="1308"/>
    </location>
</feature>
<feature type="region of interest" description="Disordered" evidence="12">
    <location>
        <begin position="899"/>
        <end position="937"/>
    </location>
</feature>
<feature type="compositionally biased region" description="Basic residues" evidence="12">
    <location>
        <begin position="153"/>
        <end position="166"/>
    </location>
</feature>
<evidence type="ECO:0000259" key="13">
    <source>
        <dbReference type="SMART" id="SM01333"/>
    </source>
</evidence>
<evidence type="ECO:0000256" key="5">
    <source>
        <dbReference type="ARBA" id="ARBA00022833"/>
    </source>
</evidence>
<keyword evidence="4 11" id="KW-0479">Metal-binding</keyword>
<comment type="subcellular location">
    <subcellularLocation>
        <location evidence="1">Chromosome</location>
    </subcellularLocation>
</comment>
<name>A0A7I8W5J6_9ANNE</name>
<comment type="catalytic activity">
    <reaction evidence="10 11">
        <text>a 5-hydroxymethyl-2'-deoxycytidine in DNA + 2-oxoglutarate + O2 = a 5-formyl-2'-deoxycytidine in DNA + succinate + CO2 + H2O</text>
        <dbReference type="Rhea" id="RHEA:53828"/>
        <dbReference type="Rhea" id="RHEA-COMP:13315"/>
        <dbReference type="Rhea" id="RHEA-COMP:13656"/>
        <dbReference type="ChEBI" id="CHEBI:15377"/>
        <dbReference type="ChEBI" id="CHEBI:15379"/>
        <dbReference type="ChEBI" id="CHEBI:16526"/>
        <dbReference type="ChEBI" id="CHEBI:16810"/>
        <dbReference type="ChEBI" id="CHEBI:30031"/>
        <dbReference type="ChEBI" id="CHEBI:136731"/>
        <dbReference type="ChEBI" id="CHEBI:137731"/>
        <dbReference type="EC" id="1.14.11.80"/>
    </reaction>
</comment>
<dbReference type="SMART" id="SM01333">
    <property type="entry name" value="Tet_JBP"/>
    <property type="match status" value="1"/>
</dbReference>
<feature type="compositionally biased region" description="Polar residues" evidence="12">
    <location>
        <begin position="246"/>
        <end position="273"/>
    </location>
</feature>
<dbReference type="InterPro" id="IPR046942">
    <property type="entry name" value="TET_oxygenase"/>
</dbReference>
<comment type="cofactor">
    <cofactor evidence="11">
        <name>Zn(2+)</name>
        <dbReference type="ChEBI" id="CHEBI:29105"/>
    </cofactor>
    <text evidence="11">The zinc ions have a structural role.</text>
</comment>
<evidence type="ECO:0000256" key="3">
    <source>
        <dbReference type="ARBA" id="ARBA00022454"/>
    </source>
</evidence>
<dbReference type="PANTHER" id="PTHR23358">
    <property type="entry name" value="METHYLCYTOSINE DIOXYGENASE TET"/>
    <property type="match status" value="1"/>
</dbReference>
<evidence type="ECO:0000313" key="15">
    <source>
        <dbReference type="Proteomes" id="UP000549394"/>
    </source>
</evidence>
<feature type="region of interest" description="Disordered" evidence="12">
    <location>
        <begin position="1482"/>
        <end position="1503"/>
    </location>
</feature>
<evidence type="ECO:0000256" key="1">
    <source>
        <dbReference type="ARBA" id="ARBA00004286"/>
    </source>
</evidence>
<feature type="region of interest" description="Disordered" evidence="12">
    <location>
        <begin position="840"/>
        <end position="862"/>
    </location>
</feature>
<comment type="cofactor">
    <cofactor evidence="11">
        <name>Fe(2+)</name>
        <dbReference type="ChEBI" id="CHEBI:29033"/>
    </cofactor>
    <text evidence="11">Binds 1 Fe(2+) ion per subunit.</text>
</comment>
<dbReference type="GO" id="GO:0070579">
    <property type="term" value="F:DNA 5-methylcytosine dioxygenase activity"/>
    <property type="evidence" value="ECO:0007669"/>
    <property type="project" value="UniProtKB-UniRule"/>
</dbReference>
<feature type="region of interest" description="Disordered" evidence="12">
    <location>
        <begin position="539"/>
        <end position="636"/>
    </location>
</feature>
<keyword evidence="6 11" id="KW-0223">Dioxygenase</keyword>
<feature type="compositionally biased region" description="Basic and acidic residues" evidence="12">
    <location>
        <begin position="305"/>
        <end position="345"/>
    </location>
</feature>
<feature type="compositionally biased region" description="Polar residues" evidence="12">
    <location>
        <begin position="840"/>
        <end position="859"/>
    </location>
</feature>
<feature type="compositionally biased region" description="Low complexity" evidence="12">
    <location>
        <begin position="905"/>
        <end position="919"/>
    </location>
</feature>
<feature type="compositionally biased region" description="Basic and acidic residues" evidence="12">
    <location>
        <begin position="362"/>
        <end position="377"/>
    </location>
</feature>
<accession>A0A7I8W5J6</accession>
<dbReference type="EMBL" id="CAJFCJ010000019">
    <property type="protein sequence ID" value="CAD5123778.1"/>
    <property type="molecule type" value="Genomic_DNA"/>
</dbReference>
<feature type="region of interest" description="Disordered" evidence="12">
    <location>
        <begin position="431"/>
        <end position="452"/>
    </location>
</feature>
<feature type="region of interest" description="Disordered" evidence="12">
    <location>
        <begin position="123"/>
        <end position="199"/>
    </location>
</feature>
<feature type="region of interest" description="Disordered" evidence="12">
    <location>
        <begin position="501"/>
        <end position="526"/>
    </location>
</feature>
<evidence type="ECO:0000256" key="9">
    <source>
        <dbReference type="ARBA" id="ARBA00047840"/>
    </source>
</evidence>
<evidence type="ECO:0000256" key="12">
    <source>
        <dbReference type="SAM" id="MobiDB-lite"/>
    </source>
</evidence>